<dbReference type="Gene3D" id="1.25.40.10">
    <property type="entry name" value="Tetratricopeptide repeat domain"/>
    <property type="match status" value="1"/>
</dbReference>
<name>A0A3B0ZKP8_9ZZZZ</name>
<protein>
    <recommendedName>
        <fullName evidence="2">TETRATRICOPEPTIDE REPEAT FAMILY PROTEIN</fullName>
    </recommendedName>
</protein>
<dbReference type="SMART" id="SM00671">
    <property type="entry name" value="SEL1"/>
    <property type="match status" value="4"/>
</dbReference>
<proteinExistence type="predicted"/>
<dbReference type="InterPro" id="IPR006597">
    <property type="entry name" value="Sel1-like"/>
</dbReference>
<sequence>MYQRKNQIKAIAKVAKPGNTLYYYSVALVLVLCLLAFSPASAALSVNINKTSAQSNFISAETVLPSIGFRKANANSKSKQAMRHYNDSEFVIAFRLWLPLAQDDVVDAQFYTAMMYDMGKGVPRSPKDAVHWYQAAAKAGNHHAQHNLGVAYADGEGIERDLKKAIYWWQLSASHGNTDSQYNLGMLYAMGNKTIKRDFGKAHKWWSRAASSGDAMAQYNLGSLFANGDGVIKNYCEAVKWWQKSAKNGFSQASMALQLIVEKDDYKACW</sequence>
<dbReference type="EMBL" id="UOFS01000012">
    <property type="protein sequence ID" value="VAW92271.1"/>
    <property type="molecule type" value="Genomic_DNA"/>
</dbReference>
<dbReference type="PANTHER" id="PTHR11102">
    <property type="entry name" value="SEL-1-LIKE PROTEIN"/>
    <property type="match status" value="1"/>
</dbReference>
<dbReference type="InterPro" id="IPR050767">
    <property type="entry name" value="Sel1_AlgK"/>
</dbReference>
<evidence type="ECO:0000313" key="1">
    <source>
        <dbReference type="EMBL" id="VAW92271.1"/>
    </source>
</evidence>
<dbReference type="SUPFAM" id="SSF81901">
    <property type="entry name" value="HCP-like"/>
    <property type="match status" value="1"/>
</dbReference>
<dbReference type="InterPro" id="IPR011990">
    <property type="entry name" value="TPR-like_helical_dom_sf"/>
</dbReference>
<evidence type="ECO:0008006" key="2">
    <source>
        <dbReference type="Google" id="ProtNLM"/>
    </source>
</evidence>
<reference evidence="1" key="1">
    <citation type="submission" date="2018-06" db="EMBL/GenBank/DDBJ databases">
        <authorList>
            <person name="Zhirakovskaya E."/>
        </authorList>
    </citation>
    <scope>NUCLEOTIDE SEQUENCE</scope>
</reference>
<accession>A0A3B0ZKP8</accession>
<dbReference type="PANTHER" id="PTHR11102:SF160">
    <property type="entry name" value="ERAD-ASSOCIATED E3 UBIQUITIN-PROTEIN LIGASE COMPONENT HRD3"/>
    <property type="match status" value="1"/>
</dbReference>
<dbReference type="Pfam" id="PF08238">
    <property type="entry name" value="Sel1"/>
    <property type="match status" value="4"/>
</dbReference>
<organism evidence="1">
    <name type="scientific">hydrothermal vent metagenome</name>
    <dbReference type="NCBI Taxonomy" id="652676"/>
    <lineage>
        <taxon>unclassified sequences</taxon>
        <taxon>metagenomes</taxon>
        <taxon>ecological metagenomes</taxon>
    </lineage>
</organism>
<dbReference type="AlphaFoldDB" id="A0A3B0ZKP8"/>
<gene>
    <name evidence="1" type="ORF">MNBD_GAMMA22-310</name>
</gene>